<evidence type="ECO:0000313" key="6">
    <source>
        <dbReference type="EMBL" id="TAA74710.1"/>
    </source>
</evidence>
<dbReference type="InterPro" id="IPR051907">
    <property type="entry name" value="DoxX-like_oxidoreductase"/>
</dbReference>
<comment type="caution">
    <text evidence="6">The sequence shown here is derived from an EMBL/GenBank/DDBJ whole genome shotgun (WGS) entry which is preliminary data.</text>
</comment>
<evidence type="ECO:0000256" key="3">
    <source>
        <dbReference type="ARBA" id="ARBA00022989"/>
    </source>
</evidence>
<dbReference type="Pfam" id="PF02077">
    <property type="entry name" value="SURF4"/>
    <property type="match status" value="1"/>
</dbReference>
<comment type="subcellular location">
    <subcellularLocation>
        <location evidence="1">Membrane</location>
        <topology evidence="1">Multi-pass membrane protein</topology>
    </subcellularLocation>
</comment>
<feature type="transmembrane region" description="Helical" evidence="5">
    <location>
        <begin position="60"/>
        <end position="80"/>
    </location>
</feature>
<feature type="transmembrane region" description="Helical" evidence="5">
    <location>
        <begin position="87"/>
        <end position="104"/>
    </location>
</feature>
<dbReference type="InterPro" id="IPR002995">
    <property type="entry name" value="Surf4"/>
</dbReference>
<proteinExistence type="predicted"/>
<dbReference type="EMBL" id="NQJD01000019">
    <property type="protein sequence ID" value="TAA74710.1"/>
    <property type="molecule type" value="Genomic_DNA"/>
</dbReference>
<keyword evidence="3 5" id="KW-1133">Transmembrane helix</keyword>
<dbReference type="PANTHER" id="PTHR33452">
    <property type="entry name" value="OXIDOREDUCTASE CATD-RELATED"/>
    <property type="match status" value="1"/>
</dbReference>
<evidence type="ECO:0000256" key="5">
    <source>
        <dbReference type="SAM" id="Phobius"/>
    </source>
</evidence>
<dbReference type="GO" id="GO:0005886">
    <property type="term" value="C:plasma membrane"/>
    <property type="evidence" value="ECO:0007669"/>
    <property type="project" value="TreeGrafter"/>
</dbReference>
<dbReference type="AlphaFoldDB" id="A0A521G0Z7"/>
<keyword evidence="2 5" id="KW-0812">Transmembrane</keyword>
<evidence type="ECO:0000256" key="4">
    <source>
        <dbReference type="ARBA" id="ARBA00023136"/>
    </source>
</evidence>
<evidence type="ECO:0000313" key="7">
    <source>
        <dbReference type="Proteomes" id="UP000316238"/>
    </source>
</evidence>
<name>A0A521G0Z7_9BACT</name>
<evidence type="ECO:0000256" key="1">
    <source>
        <dbReference type="ARBA" id="ARBA00004141"/>
    </source>
</evidence>
<keyword evidence="4 5" id="KW-0472">Membrane</keyword>
<evidence type="ECO:0000256" key="2">
    <source>
        <dbReference type="ARBA" id="ARBA00022692"/>
    </source>
</evidence>
<accession>A0A521G0Z7</accession>
<reference evidence="6" key="1">
    <citation type="submission" date="2017-07" db="EMBL/GenBank/DDBJ databases">
        <title>The cable genome - Insights into the physiology and evolution of filamentous bacteria capable of sulfide oxidation via long distance electron transfer.</title>
        <authorList>
            <person name="Thorup C."/>
            <person name="Bjerg J.T."/>
            <person name="Schreiber L."/>
            <person name="Nielsen L.P."/>
            <person name="Kjeldsen K.U."/>
            <person name="Boesen T."/>
            <person name="Boggild A."/>
            <person name="Meysman F."/>
            <person name="Geelhoed J."/>
            <person name="Schramm A."/>
        </authorList>
    </citation>
    <scope>NUCLEOTIDE SEQUENCE [LARGE SCALE GENOMIC DNA]</scope>
    <source>
        <strain evidence="6">GS</strain>
    </source>
</reference>
<feature type="transmembrane region" description="Helical" evidence="5">
    <location>
        <begin position="124"/>
        <end position="142"/>
    </location>
</feature>
<protein>
    <submittedName>
        <fullName evidence="6">Oxidoreductase</fullName>
    </submittedName>
</protein>
<dbReference type="Proteomes" id="UP000316238">
    <property type="component" value="Unassembled WGS sequence"/>
</dbReference>
<organism evidence="6 7">
    <name type="scientific">Candidatus Electronema aureum</name>
    <dbReference type="NCBI Taxonomy" id="2005002"/>
    <lineage>
        <taxon>Bacteria</taxon>
        <taxon>Pseudomonadati</taxon>
        <taxon>Thermodesulfobacteriota</taxon>
        <taxon>Desulfobulbia</taxon>
        <taxon>Desulfobulbales</taxon>
        <taxon>Desulfobulbaceae</taxon>
        <taxon>Candidatus Electronema</taxon>
    </lineage>
</organism>
<dbReference type="PANTHER" id="PTHR33452:SF1">
    <property type="entry name" value="INNER MEMBRANE PROTEIN YPHA-RELATED"/>
    <property type="match status" value="1"/>
</dbReference>
<feature type="transmembrane region" description="Helical" evidence="5">
    <location>
        <begin position="21"/>
        <end position="40"/>
    </location>
</feature>
<keyword evidence="7" id="KW-1185">Reference proteome</keyword>
<sequence>MQTGGRQSIKMKTAQAGIINLIGRILLASVFLLTALVSKIPDFHHVTERMAHEGVPFPSVMLVGAIAFLLAGSLSLIVGFKARIGAMLLLIFTISGTYYFHHFWTFTEPELIQDQLKSFMKNLSIIGGLMMIIANGPGAFSVDSKHSERKV</sequence>
<gene>
    <name evidence="6" type="ORF">CDV28_11923</name>
</gene>